<evidence type="ECO:0000259" key="8">
    <source>
        <dbReference type="Pfam" id="PF13193"/>
    </source>
</evidence>
<proteinExistence type="inferred from homology"/>
<dbReference type="InterPro" id="IPR020845">
    <property type="entry name" value="AMP-binding_CS"/>
</dbReference>
<name>A0A918JXV8_9FLAO</name>
<keyword evidence="3" id="KW-0547">Nucleotide-binding</keyword>
<evidence type="ECO:0000256" key="5">
    <source>
        <dbReference type="ARBA" id="ARBA00022990"/>
    </source>
</evidence>
<evidence type="ECO:0000256" key="6">
    <source>
        <dbReference type="NCBIfam" id="TIGR02188"/>
    </source>
</evidence>
<comment type="caution">
    <text evidence="10">The sequence shown here is derived from an EMBL/GenBank/DDBJ whole genome shotgun (WGS) entry which is preliminary data.</text>
</comment>
<dbReference type="AlphaFoldDB" id="A0A918JXV8"/>
<dbReference type="Pfam" id="PF16177">
    <property type="entry name" value="ACAS_N"/>
    <property type="match status" value="1"/>
</dbReference>
<feature type="domain" description="Acetyl-coenzyme A synthetase N-terminal" evidence="9">
    <location>
        <begin position="15"/>
        <end position="70"/>
    </location>
</feature>
<accession>A0A918JXV8</accession>
<feature type="domain" description="AMP-dependent synthetase/ligase" evidence="7">
    <location>
        <begin position="72"/>
        <end position="473"/>
    </location>
</feature>
<dbReference type="InterPro" id="IPR000873">
    <property type="entry name" value="AMP-dep_synth/lig_dom"/>
</dbReference>
<dbReference type="NCBIfam" id="TIGR02188">
    <property type="entry name" value="Ac_CoA_lig_AcsA"/>
    <property type="match status" value="1"/>
</dbReference>
<dbReference type="EMBL" id="BMWS01000020">
    <property type="protein sequence ID" value="GGX25282.1"/>
    <property type="molecule type" value="Genomic_DNA"/>
</dbReference>
<dbReference type="RefSeq" id="WP_027414459.1">
    <property type="nucleotide sequence ID" value="NZ_BMWS01000020.1"/>
</dbReference>
<dbReference type="Pfam" id="PF13193">
    <property type="entry name" value="AMP-binding_C"/>
    <property type="match status" value="1"/>
</dbReference>
<dbReference type="GO" id="GO:0019427">
    <property type="term" value="P:acetyl-CoA biosynthetic process from acetate"/>
    <property type="evidence" value="ECO:0007669"/>
    <property type="project" value="UniProtKB-UniRule"/>
</dbReference>
<reference evidence="10 11" key="1">
    <citation type="journal article" date="2014" name="Int. J. Syst. Evol. Microbiol.">
        <title>Complete genome sequence of Corynebacterium casei LMG S-19264T (=DSM 44701T), isolated from a smear-ripened cheese.</title>
        <authorList>
            <consortium name="US DOE Joint Genome Institute (JGI-PGF)"/>
            <person name="Walter F."/>
            <person name="Albersmeier A."/>
            <person name="Kalinowski J."/>
            <person name="Ruckert C."/>
        </authorList>
    </citation>
    <scope>NUCLEOTIDE SEQUENCE [LARGE SCALE GENOMIC DNA]</scope>
    <source>
        <strain evidence="10 11">KCTC 12285</strain>
    </source>
</reference>
<dbReference type="InterPro" id="IPR042099">
    <property type="entry name" value="ANL_N_sf"/>
</dbReference>
<sequence>MEIRDTLQLRSFAEYKEAYQESISNPEKFWDAIAEKFYWHKRWDKTLQWDFTKPEVKWFEGGKLNITENCLDRHLEKLGNKTAIIWEPNDPDEESRHITYRQLFIKVCHFANVLKNNGIKKGDRVCLYMPMIPELAIAMLACARIGAVHSIVFAGFSSTAIASRINDSKCKLLITANEVYRGAKPVKLKEMCDEALKTTPSIETVIVYRRTVEPTPMQEGRDKFWFDELQKVEKECPAEIMDAEDMLFILYTSGSTGRPKGMVHTIGGYMVYTGYTFANVFQCDHFAPTNTIPQKKYDGDIYWCTADIGWITGHSYILYGPLAMGATTVMFEGVPSYPDYGRFWEICDKLNVTHFYTAPTAIRALAKQPIELVNQHDLSSIKVLGSVGEPINEEAWHWYNDNIGKGNSPIVDTWWQTETGGVMISPLAGITPTRPTFATLPLPGIQPVLMDENGNEIEFRSQQSEGRLAIKFPWPSIARTIYGDHQRYKEVYFSTYNNMYFTGDGAYRDATGNYRITGRVDDVVIVSGHNLGTAPIENAINEHLAVAESAIVGFPHDIKGTALYAYVTLHDGKQASDQLIQEIREQVSNTIGPIAKPDKVQFVTALPKTRSGKIMRRILRKIASKDTSNLGDTSTLLNPDVVQEIMDNAL</sequence>
<evidence type="ECO:0000313" key="11">
    <source>
        <dbReference type="Proteomes" id="UP000601108"/>
    </source>
</evidence>
<keyword evidence="2" id="KW-0436">Ligase</keyword>
<dbReference type="GO" id="GO:0003987">
    <property type="term" value="F:acetate-CoA ligase activity"/>
    <property type="evidence" value="ECO:0007669"/>
    <property type="project" value="UniProtKB-UniRule"/>
</dbReference>
<dbReference type="InterPro" id="IPR011904">
    <property type="entry name" value="Ac_CoA_lig"/>
</dbReference>
<keyword evidence="4" id="KW-0067">ATP-binding</keyword>
<dbReference type="SUPFAM" id="SSF56801">
    <property type="entry name" value="Acetyl-CoA synthetase-like"/>
    <property type="match status" value="1"/>
</dbReference>
<dbReference type="Proteomes" id="UP000601108">
    <property type="component" value="Unassembled WGS sequence"/>
</dbReference>
<dbReference type="GO" id="GO:0005524">
    <property type="term" value="F:ATP binding"/>
    <property type="evidence" value="ECO:0007669"/>
    <property type="project" value="UniProtKB-KW"/>
</dbReference>
<evidence type="ECO:0000259" key="7">
    <source>
        <dbReference type="Pfam" id="PF00501"/>
    </source>
</evidence>
<evidence type="ECO:0000256" key="3">
    <source>
        <dbReference type="ARBA" id="ARBA00022741"/>
    </source>
</evidence>
<dbReference type="GO" id="GO:0016208">
    <property type="term" value="F:AMP binding"/>
    <property type="evidence" value="ECO:0007669"/>
    <property type="project" value="InterPro"/>
</dbReference>
<evidence type="ECO:0000256" key="4">
    <source>
        <dbReference type="ARBA" id="ARBA00022840"/>
    </source>
</evidence>
<dbReference type="NCBIfam" id="NF001208">
    <property type="entry name" value="PRK00174.1"/>
    <property type="match status" value="1"/>
</dbReference>
<protein>
    <recommendedName>
        <fullName evidence="6">Acetate--CoA ligase</fullName>
        <ecNumber evidence="6">6.2.1.1</ecNumber>
    </recommendedName>
</protein>
<evidence type="ECO:0000259" key="9">
    <source>
        <dbReference type="Pfam" id="PF16177"/>
    </source>
</evidence>
<evidence type="ECO:0000256" key="1">
    <source>
        <dbReference type="ARBA" id="ARBA00006432"/>
    </source>
</evidence>
<dbReference type="InterPro" id="IPR032387">
    <property type="entry name" value="ACAS_N"/>
</dbReference>
<evidence type="ECO:0000313" key="10">
    <source>
        <dbReference type="EMBL" id="GGX25282.1"/>
    </source>
</evidence>
<dbReference type="InterPro" id="IPR045851">
    <property type="entry name" value="AMP-bd_C_sf"/>
</dbReference>
<dbReference type="Gene3D" id="3.30.300.30">
    <property type="match status" value="1"/>
</dbReference>
<dbReference type="Gene3D" id="3.40.50.12780">
    <property type="entry name" value="N-terminal domain of ligase-like"/>
    <property type="match status" value="1"/>
</dbReference>
<dbReference type="PROSITE" id="PS00455">
    <property type="entry name" value="AMP_BINDING"/>
    <property type="match status" value="1"/>
</dbReference>
<gene>
    <name evidence="10" type="primary">acsA</name>
    <name evidence="10" type="ORF">GCM10007384_27930</name>
</gene>
<comment type="similarity">
    <text evidence="1">Belongs to the ATP-dependent AMP-binding enzyme family.</text>
</comment>
<dbReference type="PANTHER" id="PTHR24095:SF14">
    <property type="entry name" value="ACETYL-COENZYME A SYNTHETASE 1"/>
    <property type="match status" value="1"/>
</dbReference>
<dbReference type="InterPro" id="IPR025110">
    <property type="entry name" value="AMP-bd_C"/>
</dbReference>
<keyword evidence="11" id="KW-1185">Reference proteome</keyword>
<dbReference type="PANTHER" id="PTHR24095">
    <property type="entry name" value="ACETYL-COENZYME A SYNTHETASE"/>
    <property type="match status" value="1"/>
</dbReference>
<dbReference type="CDD" id="cd05966">
    <property type="entry name" value="ACS"/>
    <property type="match status" value="1"/>
</dbReference>
<dbReference type="FunFam" id="3.30.300.30:FF:000004">
    <property type="entry name" value="Acetyl-coenzyme A synthetase"/>
    <property type="match status" value="1"/>
</dbReference>
<organism evidence="10 11">
    <name type="scientific">Aquimarina muelleri</name>
    <dbReference type="NCBI Taxonomy" id="279356"/>
    <lineage>
        <taxon>Bacteria</taxon>
        <taxon>Pseudomonadati</taxon>
        <taxon>Bacteroidota</taxon>
        <taxon>Flavobacteriia</taxon>
        <taxon>Flavobacteriales</taxon>
        <taxon>Flavobacteriaceae</taxon>
        <taxon>Aquimarina</taxon>
    </lineage>
</organism>
<dbReference type="FunFam" id="3.40.50.12780:FF:000001">
    <property type="entry name" value="Acetyl-coenzyme A synthetase"/>
    <property type="match status" value="1"/>
</dbReference>
<evidence type="ECO:0000256" key="2">
    <source>
        <dbReference type="ARBA" id="ARBA00022598"/>
    </source>
</evidence>
<dbReference type="EC" id="6.2.1.1" evidence="6"/>
<feature type="domain" description="AMP-binding enzyme C-terminal" evidence="8">
    <location>
        <begin position="536"/>
        <end position="613"/>
    </location>
</feature>
<keyword evidence="5" id="KW-0007">Acetylation</keyword>
<dbReference type="Pfam" id="PF00501">
    <property type="entry name" value="AMP-binding"/>
    <property type="match status" value="1"/>
</dbReference>